<protein>
    <submittedName>
        <fullName evidence="1">Uncharacterized protein</fullName>
    </submittedName>
</protein>
<reference evidence="1 2" key="1">
    <citation type="submission" date="2021-01" db="EMBL/GenBank/DDBJ databases">
        <title>Whole genome shotgun sequence of Plantactinospora mayteni NBRC 109088.</title>
        <authorList>
            <person name="Komaki H."/>
            <person name="Tamura T."/>
        </authorList>
    </citation>
    <scope>NUCLEOTIDE SEQUENCE [LARGE SCALE GENOMIC DNA]</scope>
    <source>
        <strain evidence="1 2">NBRC 109088</strain>
    </source>
</reference>
<gene>
    <name evidence="1" type="ORF">Pma05_49280</name>
</gene>
<evidence type="ECO:0000313" key="1">
    <source>
        <dbReference type="EMBL" id="GIG98355.1"/>
    </source>
</evidence>
<accession>A0ABQ4EUQ9</accession>
<organism evidence="1 2">
    <name type="scientific">Plantactinospora mayteni</name>
    <dbReference type="NCBI Taxonomy" id="566021"/>
    <lineage>
        <taxon>Bacteria</taxon>
        <taxon>Bacillati</taxon>
        <taxon>Actinomycetota</taxon>
        <taxon>Actinomycetes</taxon>
        <taxon>Micromonosporales</taxon>
        <taxon>Micromonosporaceae</taxon>
        <taxon>Plantactinospora</taxon>
    </lineage>
</organism>
<dbReference type="EMBL" id="BONX01000034">
    <property type="protein sequence ID" value="GIG98355.1"/>
    <property type="molecule type" value="Genomic_DNA"/>
</dbReference>
<sequence length="60" mass="6343">MAVTRTVLLHLLDGDGRPLGVLPGYDVPAPWWQEVADVVAGARAHYGPGPGGPNGLSRRR</sequence>
<name>A0ABQ4EUQ9_9ACTN</name>
<evidence type="ECO:0000313" key="2">
    <source>
        <dbReference type="Proteomes" id="UP000621500"/>
    </source>
</evidence>
<keyword evidence="2" id="KW-1185">Reference proteome</keyword>
<comment type="caution">
    <text evidence="1">The sequence shown here is derived from an EMBL/GenBank/DDBJ whole genome shotgun (WGS) entry which is preliminary data.</text>
</comment>
<dbReference type="Proteomes" id="UP000621500">
    <property type="component" value="Unassembled WGS sequence"/>
</dbReference>
<proteinExistence type="predicted"/>